<keyword evidence="2" id="KW-1185">Reference proteome</keyword>
<reference evidence="1 2" key="1">
    <citation type="journal article" date="2023" name="Science">
        <title>Elucidation of the pathway for biosynthesis of saponin adjuvants from the soapbark tree.</title>
        <authorList>
            <person name="Reed J."/>
            <person name="Orme A."/>
            <person name="El-Demerdash A."/>
            <person name="Owen C."/>
            <person name="Martin L.B.B."/>
            <person name="Misra R.C."/>
            <person name="Kikuchi S."/>
            <person name="Rejzek M."/>
            <person name="Martin A.C."/>
            <person name="Harkess A."/>
            <person name="Leebens-Mack J."/>
            <person name="Louveau T."/>
            <person name="Stephenson M.J."/>
            <person name="Osbourn A."/>
        </authorList>
    </citation>
    <scope>NUCLEOTIDE SEQUENCE [LARGE SCALE GENOMIC DNA]</scope>
    <source>
        <strain evidence="1">S10</strain>
    </source>
</reference>
<evidence type="ECO:0000313" key="1">
    <source>
        <dbReference type="EMBL" id="KAJ7982474.1"/>
    </source>
</evidence>
<gene>
    <name evidence="1" type="ORF">O6P43_001595</name>
</gene>
<dbReference type="Proteomes" id="UP001163823">
    <property type="component" value="Chromosome 1"/>
</dbReference>
<dbReference type="AlphaFoldDB" id="A0AAD7QJ58"/>
<dbReference type="KEGG" id="qsa:O6P43_001595"/>
<accession>A0AAD7QJ58</accession>
<protein>
    <submittedName>
        <fullName evidence="1">Uncharacterized protein</fullName>
    </submittedName>
</protein>
<comment type="caution">
    <text evidence="1">The sequence shown here is derived from an EMBL/GenBank/DDBJ whole genome shotgun (WGS) entry which is preliminary data.</text>
</comment>
<dbReference type="EMBL" id="JARAOO010000001">
    <property type="protein sequence ID" value="KAJ7982474.1"/>
    <property type="molecule type" value="Genomic_DNA"/>
</dbReference>
<evidence type="ECO:0000313" key="2">
    <source>
        <dbReference type="Proteomes" id="UP001163823"/>
    </source>
</evidence>
<sequence length="88" mass="10252">MILVCLNHGYTLVPVTSFQLTGGNNREPEGQHHYSPYLCQCHIARHSLEGRTRWFCKQISQPFHSLLCSQSASSGMEWWCWAHFERND</sequence>
<name>A0AAD7QJ58_QUISA</name>
<proteinExistence type="predicted"/>
<organism evidence="1 2">
    <name type="scientific">Quillaja saponaria</name>
    <name type="common">Soap bark tree</name>
    <dbReference type="NCBI Taxonomy" id="32244"/>
    <lineage>
        <taxon>Eukaryota</taxon>
        <taxon>Viridiplantae</taxon>
        <taxon>Streptophyta</taxon>
        <taxon>Embryophyta</taxon>
        <taxon>Tracheophyta</taxon>
        <taxon>Spermatophyta</taxon>
        <taxon>Magnoliopsida</taxon>
        <taxon>eudicotyledons</taxon>
        <taxon>Gunneridae</taxon>
        <taxon>Pentapetalae</taxon>
        <taxon>rosids</taxon>
        <taxon>fabids</taxon>
        <taxon>Fabales</taxon>
        <taxon>Quillajaceae</taxon>
        <taxon>Quillaja</taxon>
    </lineage>
</organism>